<dbReference type="RefSeq" id="WP_264731342.1">
    <property type="nucleotide sequence ID" value="NZ_JAPDNR010000001.1"/>
</dbReference>
<reference evidence="6 7" key="1">
    <citation type="submission" date="2022-10" db="EMBL/GenBank/DDBJ databases">
        <title>Chitinophaga nivalis PC15 sp. nov., isolated from Pyeongchang county, South Korea.</title>
        <authorList>
            <person name="Trinh H.N."/>
        </authorList>
    </citation>
    <scope>NUCLEOTIDE SEQUENCE [LARGE SCALE GENOMIC DNA]</scope>
    <source>
        <strain evidence="6 7">PC14</strain>
    </source>
</reference>
<comment type="caution">
    <text evidence="6">The sequence shown here is derived from an EMBL/GenBank/DDBJ whole genome shotgun (WGS) entry which is preliminary data.</text>
</comment>
<evidence type="ECO:0000259" key="5">
    <source>
        <dbReference type="PROSITE" id="PS50977"/>
    </source>
</evidence>
<evidence type="ECO:0000313" key="6">
    <source>
        <dbReference type="EMBL" id="MCW3485198.1"/>
    </source>
</evidence>
<keyword evidence="2 4" id="KW-0238">DNA-binding</keyword>
<sequence length="194" mass="21598">MNKAEKTRQFIVEKTAPIFNEKGYTGTSLNDMTNATGLTKGSIYGNFANKDEVAMASFDYNMQQVQQLIRQEVSRETTCKNKLLAYVKVYDQFLKYPFPAGGCPILNTAVEADDTHPSLKQKASDAFHTWKDAIAAIISKGITTREFHAHTDPEQAAVTMIALIEGAIMISKLTGKLQYKKTILQSVEKLIARL</sequence>
<keyword evidence="3" id="KW-0804">Transcription</keyword>
<dbReference type="PRINTS" id="PR00455">
    <property type="entry name" value="HTHTETR"/>
</dbReference>
<dbReference type="InterPro" id="IPR036271">
    <property type="entry name" value="Tet_transcr_reg_TetR-rel_C_sf"/>
</dbReference>
<dbReference type="Pfam" id="PF16925">
    <property type="entry name" value="TetR_C_13"/>
    <property type="match status" value="1"/>
</dbReference>
<dbReference type="Proteomes" id="UP001207742">
    <property type="component" value="Unassembled WGS sequence"/>
</dbReference>
<dbReference type="PROSITE" id="PS50977">
    <property type="entry name" value="HTH_TETR_2"/>
    <property type="match status" value="1"/>
</dbReference>
<evidence type="ECO:0000256" key="3">
    <source>
        <dbReference type="ARBA" id="ARBA00023163"/>
    </source>
</evidence>
<dbReference type="SUPFAM" id="SSF46689">
    <property type="entry name" value="Homeodomain-like"/>
    <property type="match status" value="1"/>
</dbReference>
<dbReference type="InterPro" id="IPR001647">
    <property type="entry name" value="HTH_TetR"/>
</dbReference>
<keyword evidence="1" id="KW-0805">Transcription regulation</keyword>
<feature type="DNA-binding region" description="H-T-H motif" evidence="4">
    <location>
        <begin position="28"/>
        <end position="47"/>
    </location>
</feature>
<dbReference type="Pfam" id="PF00440">
    <property type="entry name" value="TetR_N"/>
    <property type="match status" value="1"/>
</dbReference>
<protein>
    <submittedName>
        <fullName evidence="6">TetR/AcrR family transcriptional regulator</fullName>
    </submittedName>
</protein>
<dbReference type="SUPFAM" id="SSF48498">
    <property type="entry name" value="Tetracyclin repressor-like, C-terminal domain"/>
    <property type="match status" value="1"/>
</dbReference>
<dbReference type="InterPro" id="IPR011075">
    <property type="entry name" value="TetR_C"/>
</dbReference>
<name>A0ABT3IML4_9BACT</name>
<dbReference type="Gene3D" id="1.10.357.10">
    <property type="entry name" value="Tetracycline Repressor, domain 2"/>
    <property type="match status" value="1"/>
</dbReference>
<dbReference type="PANTHER" id="PTHR47506">
    <property type="entry name" value="TRANSCRIPTIONAL REGULATORY PROTEIN"/>
    <property type="match status" value="1"/>
</dbReference>
<evidence type="ECO:0000256" key="4">
    <source>
        <dbReference type="PROSITE-ProRule" id="PRU00335"/>
    </source>
</evidence>
<dbReference type="PANTHER" id="PTHR47506:SF3">
    <property type="entry name" value="HTH-TYPE TRANSCRIPTIONAL REGULATOR LMRA"/>
    <property type="match status" value="1"/>
</dbReference>
<proteinExistence type="predicted"/>
<dbReference type="EMBL" id="JAPDNS010000001">
    <property type="protein sequence ID" value="MCW3485198.1"/>
    <property type="molecule type" value="Genomic_DNA"/>
</dbReference>
<evidence type="ECO:0000313" key="7">
    <source>
        <dbReference type="Proteomes" id="UP001207742"/>
    </source>
</evidence>
<keyword evidence="7" id="KW-1185">Reference proteome</keyword>
<organism evidence="6 7">
    <name type="scientific">Chitinophaga nivalis</name>
    <dbReference type="NCBI Taxonomy" id="2991709"/>
    <lineage>
        <taxon>Bacteria</taxon>
        <taxon>Pseudomonadati</taxon>
        <taxon>Bacteroidota</taxon>
        <taxon>Chitinophagia</taxon>
        <taxon>Chitinophagales</taxon>
        <taxon>Chitinophagaceae</taxon>
        <taxon>Chitinophaga</taxon>
    </lineage>
</organism>
<feature type="domain" description="HTH tetR-type" evidence="5">
    <location>
        <begin position="5"/>
        <end position="65"/>
    </location>
</feature>
<gene>
    <name evidence="6" type="ORF">OL497_14915</name>
</gene>
<evidence type="ECO:0000256" key="2">
    <source>
        <dbReference type="ARBA" id="ARBA00023125"/>
    </source>
</evidence>
<dbReference type="InterPro" id="IPR009057">
    <property type="entry name" value="Homeodomain-like_sf"/>
</dbReference>
<evidence type="ECO:0000256" key="1">
    <source>
        <dbReference type="ARBA" id="ARBA00023015"/>
    </source>
</evidence>
<accession>A0ABT3IML4</accession>